<evidence type="ECO:0000256" key="2">
    <source>
        <dbReference type="ARBA" id="ARBA00022801"/>
    </source>
</evidence>
<protein>
    <recommendedName>
        <fullName evidence="3">Isochorismatase-like domain-containing protein</fullName>
    </recommendedName>
</protein>
<comment type="similarity">
    <text evidence="1">Belongs to the isochorismatase family.</text>
</comment>
<dbReference type="InterPro" id="IPR050272">
    <property type="entry name" value="Isochorismatase-like_hydrls"/>
</dbReference>
<dbReference type="PANTHER" id="PTHR43540:SF1">
    <property type="entry name" value="ISOCHORISMATASE HYDROLASE"/>
    <property type="match status" value="1"/>
</dbReference>
<dbReference type="InterPro" id="IPR036380">
    <property type="entry name" value="Isochorismatase-like_sf"/>
</dbReference>
<keyword evidence="2" id="KW-0378">Hydrolase</keyword>
<evidence type="ECO:0000259" key="3">
    <source>
        <dbReference type="Pfam" id="PF00857"/>
    </source>
</evidence>
<dbReference type="RefSeq" id="XP_028471682.1">
    <property type="nucleotide sequence ID" value="XM_028621047.1"/>
</dbReference>
<dbReference type="AlphaFoldDB" id="A0A427XCF7"/>
<dbReference type="SUPFAM" id="SSF52499">
    <property type="entry name" value="Isochorismatase-like hydrolases"/>
    <property type="match status" value="1"/>
</dbReference>
<gene>
    <name evidence="4" type="ORF">EHS24_005524</name>
</gene>
<organism evidence="4 5">
    <name type="scientific">Apiotrichum porosum</name>
    <dbReference type="NCBI Taxonomy" id="105984"/>
    <lineage>
        <taxon>Eukaryota</taxon>
        <taxon>Fungi</taxon>
        <taxon>Dikarya</taxon>
        <taxon>Basidiomycota</taxon>
        <taxon>Agaricomycotina</taxon>
        <taxon>Tremellomycetes</taxon>
        <taxon>Trichosporonales</taxon>
        <taxon>Trichosporonaceae</taxon>
        <taxon>Apiotrichum</taxon>
    </lineage>
</organism>
<keyword evidence="5" id="KW-1185">Reference proteome</keyword>
<evidence type="ECO:0000313" key="5">
    <source>
        <dbReference type="Proteomes" id="UP000279236"/>
    </source>
</evidence>
<dbReference type="EMBL" id="RSCE01000024">
    <property type="protein sequence ID" value="RSH76535.1"/>
    <property type="molecule type" value="Genomic_DNA"/>
</dbReference>
<dbReference type="STRING" id="105984.A0A427XCF7"/>
<proteinExistence type="inferred from homology"/>
<dbReference type="Proteomes" id="UP000279236">
    <property type="component" value="Unassembled WGS sequence"/>
</dbReference>
<name>A0A427XCF7_9TREE</name>
<dbReference type="PANTHER" id="PTHR43540">
    <property type="entry name" value="PEROXYUREIDOACRYLATE/UREIDOACRYLATE AMIDOHYDROLASE-RELATED"/>
    <property type="match status" value="1"/>
</dbReference>
<reference evidence="4 5" key="1">
    <citation type="submission" date="2018-11" db="EMBL/GenBank/DDBJ databases">
        <title>Genome sequence of Apiotrichum porosum DSM 27194.</title>
        <authorList>
            <person name="Aliyu H."/>
            <person name="Gorte O."/>
            <person name="Ochsenreither K."/>
        </authorList>
    </citation>
    <scope>NUCLEOTIDE SEQUENCE [LARGE SCALE GENOMIC DNA]</scope>
    <source>
        <strain evidence="4 5">DSM 27194</strain>
    </source>
</reference>
<dbReference type="GO" id="GO:0016787">
    <property type="term" value="F:hydrolase activity"/>
    <property type="evidence" value="ECO:0007669"/>
    <property type="project" value="UniProtKB-KW"/>
</dbReference>
<evidence type="ECO:0000256" key="1">
    <source>
        <dbReference type="ARBA" id="ARBA00006336"/>
    </source>
</evidence>
<dbReference type="GeneID" id="39590067"/>
<dbReference type="OrthoDB" id="167809at2759"/>
<comment type="caution">
    <text evidence="4">The sequence shown here is derived from an EMBL/GenBank/DDBJ whole genome shotgun (WGS) entry which is preliminary data.</text>
</comment>
<accession>A0A427XCF7</accession>
<sequence length="205" mass="21997">MPSATVPLPANAALIVVDVQLAFEDQTYWGRRSTQSADTNVALLLDTWEHTSRPIIYVQHESSSPQSLFHQSNPGRAFKPFLMNRNTTTPALHVHKGVNSSFHGTPDMAAWLRSHGINDVVVCGITTNHCCETTARVGGNLGFNVWFVLDATHAFDQTTPDGEVVPADTIIKVTAANLHGEFATVVKAADVAKAATGGGLLLKVV</sequence>
<dbReference type="Gene3D" id="3.40.50.850">
    <property type="entry name" value="Isochorismatase-like"/>
    <property type="match status" value="1"/>
</dbReference>
<feature type="domain" description="Isochorismatase-like" evidence="3">
    <location>
        <begin position="12"/>
        <end position="158"/>
    </location>
</feature>
<evidence type="ECO:0000313" key="4">
    <source>
        <dbReference type="EMBL" id="RSH76535.1"/>
    </source>
</evidence>
<dbReference type="Pfam" id="PF00857">
    <property type="entry name" value="Isochorismatase"/>
    <property type="match status" value="1"/>
</dbReference>
<dbReference type="InterPro" id="IPR000868">
    <property type="entry name" value="Isochorismatase-like_dom"/>
</dbReference>